<feature type="transmembrane region" description="Helical" evidence="2">
    <location>
        <begin position="785"/>
        <end position="806"/>
    </location>
</feature>
<proteinExistence type="predicted"/>
<evidence type="ECO:0000313" key="3">
    <source>
        <dbReference type="EMBL" id="GAA54500.1"/>
    </source>
</evidence>
<reference key="2">
    <citation type="submission" date="2011-10" db="EMBL/GenBank/DDBJ databases">
        <title>The genome and transcriptome sequence of Clonorchis sinensis provide insights into the carcinogenic liver fluke.</title>
        <authorList>
            <person name="Wang X."/>
            <person name="Huang Y."/>
            <person name="Chen W."/>
            <person name="Liu H."/>
            <person name="Guo L."/>
            <person name="Chen Y."/>
            <person name="Luo F."/>
            <person name="Zhou W."/>
            <person name="Sun J."/>
            <person name="Mao Q."/>
            <person name="Liang P."/>
            <person name="Zhou C."/>
            <person name="Tian Y."/>
            <person name="Men J."/>
            <person name="Lv X."/>
            <person name="Huang L."/>
            <person name="Zhou J."/>
            <person name="Hu Y."/>
            <person name="Li R."/>
            <person name="Zhang F."/>
            <person name="Lei H."/>
            <person name="Li X."/>
            <person name="Hu X."/>
            <person name="Liang C."/>
            <person name="Xu J."/>
            <person name="Wu Z."/>
            <person name="Yu X."/>
        </authorList>
    </citation>
    <scope>NUCLEOTIDE SEQUENCE</scope>
    <source>
        <strain>Henan</strain>
    </source>
</reference>
<gene>
    <name evidence="3" type="ORF">CLF_103474</name>
</gene>
<feature type="transmembrane region" description="Helical" evidence="2">
    <location>
        <begin position="751"/>
        <end position="773"/>
    </location>
</feature>
<evidence type="ECO:0000313" key="4">
    <source>
        <dbReference type="Proteomes" id="UP000008909"/>
    </source>
</evidence>
<organism evidence="3 4">
    <name type="scientific">Clonorchis sinensis</name>
    <name type="common">Chinese liver fluke</name>
    <dbReference type="NCBI Taxonomy" id="79923"/>
    <lineage>
        <taxon>Eukaryota</taxon>
        <taxon>Metazoa</taxon>
        <taxon>Spiralia</taxon>
        <taxon>Lophotrochozoa</taxon>
        <taxon>Platyhelminthes</taxon>
        <taxon>Trematoda</taxon>
        <taxon>Digenea</taxon>
        <taxon>Opisthorchiida</taxon>
        <taxon>Opisthorchiata</taxon>
        <taxon>Opisthorchiidae</taxon>
        <taxon>Clonorchis</taxon>
    </lineage>
</organism>
<feature type="region of interest" description="Disordered" evidence="1">
    <location>
        <begin position="187"/>
        <end position="215"/>
    </location>
</feature>
<dbReference type="Proteomes" id="UP000008909">
    <property type="component" value="Unassembled WGS sequence"/>
</dbReference>
<evidence type="ECO:0000256" key="1">
    <source>
        <dbReference type="SAM" id="MobiDB-lite"/>
    </source>
</evidence>
<feature type="transmembrane region" description="Helical" evidence="2">
    <location>
        <begin position="874"/>
        <end position="897"/>
    </location>
</feature>
<feature type="transmembrane region" description="Helical" evidence="2">
    <location>
        <begin position="818"/>
        <end position="839"/>
    </location>
</feature>
<dbReference type="AlphaFoldDB" id="G7YNG9"/>
<keyword evidence="4" id="KW-1185">Reference proteome</keyword>
<sequence>MVSFLTFTPEVTEATGCSKLIESLRSTSPFLELIWLAQSPLVSFWKVLINFTSSLFHQENIPSYLDYRSNRTLRGSCASYSVEGYHRPHSAWFTHEDFRKYQDGLRSLLSEKWCLANVLNFDSKVDAFKFRIQIFVYFLNYAPFYTHDSLSLITETVQYYPLLVSIRHSDPSVAYIKGSTKQSAVQTVVSPRAVDPSTHPNKRRTTNSSGQNQPSVSCSALLVGKLTSHFAAIGNVNAFTGMPIMATSANQLIEMEHKVDEDYAHLMSPKKSGTGRWLPNGFQHPYGDWRISTSEPLWKSHKWFTNGTDDILGRSMRRVNMTSSAHVEREADSVVDKSADQMYGSLGLEPTLRNGGSRNCAYRLLSMILATNAEPCYTSPFTRSLECTEAHFVISFAYNYLPRCLISIARFAIVTVQSVQSNTGDPLDSQVFGGTVSPKNIVILFRLRISLQTFFPQTCEDPNQTRALVVNSGRLTQRLIYNSESGMFFSLFVRRTKTVVGYQRAFINFLNGGLSFGCDTLSEPNCHVTRRLHDGWDIARSDKPSGDVAVIQRQGVTAERFLLFGTNGNNEEKGPNVTLLRSFELHVSLTVPNITRKNLVRKSTVLFTQTLRIKFYGASKPKTRPFSRHKTSVPYETLAVFIIASIDFAILDDASAKPLASPLHASGTVCTNAKFCSRSPSPKAVAMLPRMTCLYVGTKQPSCHSVASMLDMDNSEVCYKTNFGRGKSGTLRTLASADGSSAMSVKYGKGCIFLAASCLLSVTFAATQLTIAINYIRDGEQETLLANHVIMPIMLSIFAGEIAYITAFPQKRMSFPEILIWTTAGMIFLMNICSLFLTIRSLPLDKTQAYERQTNRAEWISLAVKPAQFNKPSVILILIVFNLLSLSFDLLNSVVFFKFYKPIKQDAEAREDQSEYDSTASE</sequence>
<keyword evidence="2" id="KW-0472">Membrane</keyword>
<keyword evidence="2" id="KW-1133">Transmembrane helix</keyword>
<evidence type="ECO:0000256" key="2">
    <source>
        <dbReference type="SAM" id="Phobius"/>
    </source>
</evidence>
<name>G7YNG9_CLOSI</name>
<accession>G7YNG9</accession>
<keyword evidence="2" id="KW-0812">Transmembrane</keyword>
<reference evidence="3" key="1">
    <citation type="journal article" date="2011" name="Genome Biol.">
        <title>The draft genome of the carcinogenic human liver fluke Clonorchis sinensis.</title>
        <authorList>
            <person name="Wang X."/>
            <person name="Chen W."/>
            <person name="Huang Y."/>
            <person name="Sun J."/>
            <person name="Men J."/>
            <person name="Liu H."/>
            <person name="Luo F."/>
            <person name="Guo L."/>
            <person name="Lv X."/>
            <person name="Deng C."/>
            <person name="Zhou C."/>
            <person name="Fan Y."/>
            <person name="Li X."/>
            <person name="Huang L."/>
            <person name="Hu Y."/>
            <person name="Liang C."/>
            <person name="Hu X."/>
            <person name="Xu J."/>
            <person name="Yu X."/>
        </authorList>
    </citation>
    <scope>NUCLEOTIDE SEQUENCE [LARGE SCALE GENOMIC DNA]</scope>
    <source>
        <strain evidence="3">Henan</strain>
    </source>
</reference>
<feature type="compositionally biased region" description="Polar residues" evidence="1">
    <location>
        <begin position="206"/>
        <end position="215"/>
    </location>
</feature>
<protein>
    <submittedName>
        <fullName evidence="3">Uncharacterized protein</fullName>
    </submittedName>
</protein>
<dbReference type="EMBL" id="DF143897">
    <property type="protein sequence ID" value="GAA54500.1"/>
    <property type="molecule type" value="Genomic_DNA"/>
</dbReference>